<keyword evidence="9 10" id="KW-0472">Membrane</keyword>
<evidence type="ECO:0000256" key="9">
    <source>
        <dbReference type="ARBA" id="ARBA00023136"/>
    </source>
</evidence>
<dbReference type="SMART" id="SM01323">
    <property type="entry name" value="YajC"/>
    <property type="match status" value="1"/>
</dbReference>
<keyword evidence="8" id="KW-0811">Translocation</keyword>
<keyword evidence="7 10" id="KW-1133">Transmembrane helix</keyword>
<evidence type="ECO:0000256" key="4">
    <source>
        <dbReference type="ARBA" id="ARBA00022475"/>
    </source>
</evidence>
<dbReference type="PANTHER" id="PTHR33909:SF1">
    <property type="entry name" value="SEC TRANSLOCON ACCESSORY COMPLEX SUBUNIT YAJC"/>
    <property type="match status" value="1"/>
</dbReference>
<evidence type="ECO:0000256" key="3">
    <source>
        <dbReference type="ARBA" id="ARBA00022448"/>
    </source>
</evidence>
<dbReference type="PRINTS" id="PR01853">
    <property type="entry name" value="YAJCTRNLCASE"/>
</dbReference>
<keyword evidence="12" id="KW-1185">Reference proteome</keyword>
<dbReference type="InterPro" id="IPR003849">
    <property type="entry name" value="Preprotein_translocase_YajC"/>
</dbReference>
<evidence type="ECO:0000256" key="10">
    <source>
        <dbReference type="SAM" id="Phobius"/>
    </source>
</evidence>
<dbReference type="GO" id="GO:0005886">
    <property type="term" value="C:plasma membrane"/>
    <property type="evidence" value="ECO:0007669"/>
    <property type="project" value="UniProtKB-SubCell"/>
</dbReference>
<evidence type="ECO:0000256" key="8">
    <source>
        <dbReference type="ARBA" id="ARBA00023010"/>
    </source>
</evidence>
<evidence type="ECO:0000256" key="7">
    <source>
        <dbReference type="ARBA" id="ARBA00022989"/>
    </source>
</evidence>
<keyword evidence="5 10" id="KW-0812">Transmembrane</keyword>
<dbReference type="AlphaFoldDB" id="A0A8H2M561"/>
<comment type="subcellular location">
    <subcellularLocation>
        <location evidence="1">Cell membrane</location>
        <topology evidence="1">Single-pass membrane protein</topology>
    </subcellularLocation>
</comment>
<dbReference type="EMBL" id="CAACYI010000001">
    <property type="protein sequence ID" value="VFB16321.1"/>
    <property type="molecule type" value="Genomic_DNA"/>
</dbReference>
<dbReference type="NCBIfam" id="TIGR00739">
    <property type="entry name" value="yajC"/>
    <property type="match status" value="1"/>
</dbReference>
<keyword evidence="3" id="KW-0813">Transport</keyword>
<evidence type="ECO:0000256" key="6">
    <source>
        <dbReference type="ARBA" id="ARBA00022927"/>
    </source>
</evidence>
<accession>A0A8H2M561</accession>
<evidence type="ECO:0000313" key="11">
    <source>
        <dbReference type="EMBL" id="VFB16321.1"/>
    </source>
</evidence>
<organism evidence="11 12">
    <name type="scientific">Urinicoccus massiliensis</name>
    <dbReference type="NCBI Taxonomy" id="1723382"/>
    <lineage>
        <taxon>Bacteria</taxon>
        <taxon>Bacillati</taxon>
        <taxon>Bacillota</taxon>
        <taxon>Tissierellia</taxon>
        <taxon>Tissierellales</taxon>
        <taxon>Peptoniphilaceae</taxon>
        <taxon>Urinicoccus</taxon>
    </lineage>
</organism>
<dbReference type="Pfam" id="PF02699">
    <property type="entry name" value="YajC"/>
    <property type="match status" value="1"/>
</dbReference>
<evidence type="ECO:0000256" key="2">
    <source>
        <dbReference type="ARBA" id="ARBA00006742"/>
    </source>
</evidence>
<name>A0A8H2M561_9FIRM</name>
<sequence length="96" mass="10917">MDLIGSLQSPFIRSIIPMVVMLAFFYFVLVRPQKKREKTVDDMRNNLKVGDEILTIGGLMGKIIMVKEDYVVIESSGLNTRIDVMKWGVHSVTKSK</sequence>
<comment type="similarity">
    <text evidence="2">Belongs to the YajC family.</text>
</comment>
<evidence type="ECO:0000256" key="1">
    <source>
        <dbReference type="ARBA" id="ARBA00004162"/>
    </source>
</evidence>
<keyword evidence="6" id="KW-0653">Protein transport</keyword>
<evidence type="ECO:0000313" key="12">
    <source>
        <dbReference type="Proteomes" id="UP000377798"/>
    </source>
</evidence>
<feature type="transmembrane region" description="Helical" evidence="10">
    <location>
        <begin position="12"/>
        <end position="29"/>
    </location>
</feature>
<protein>
    <submittedName>
        <fullName evidence="11">Preprotein translocase subunit YajC</fullName>
    </submittedName>
</protein>
<evidence type="ECO:0000256" key="5">
    <source>
        <dbReference type="ARBA" id="ARBA00022692"/>
    </source>
</evidence>
<keyword evidence="4" id="KW-1003">Cell membrane</keyword>
<dbReference type="GO" id="GO:0015031">
    <property type="term" value="P:protein transport"/>
    <property type="evidence" value="ECO:0007669"/>
    <property type="project" value="UniProtKB-KW"/>
</dbReference>
<dbReference type="RefSeq" id="WP_009431404.1">
    <property type="nucleotide sequence ID" value="NZ_CAACYI010000001.1"/>
</dbReference>
<reference evidence="11 12" key="1">
    <citation type="submission" date="2019-02" db="EMBL/GenBank/DDBJ databases">
        <authorList>
            <consortium name="Pathogen Informatics"/>
        </authorList>
    </citation>
    <scope>NUCLEOTIDE SEQUENCE [LARGE SCALE GENOMIC DNA]</scope>
    <source>
        <strain evidence="11 12">3012STDY7089603</strain>
    </source>
</reference>
<comment type="caution">
    <text evidence="11">The sequence shown here is derived from an EMBL/GenBank/DDBJ whole genome shotgun (WGS) entry which is preliminary data.</text>
</comment>
<proteinExistence type="inferred from homology"/>
<dbReference type="Proteomes" id="UP000377798">
    <property type="component" value="Unassembled WGS sequence"/>
</dbReference>
<dbReference type="PANTHER" id="PTHR33909">
    <property type="entry name" value="SEC TRANSLOCON ACCESSORY COMPLEX SUBUNIT YAJC"/>
    <property type="match status" value="1"/>
</dbReference>
<gene>
    <name evidence="11" type="primary">yajC</name>
    <name evidence="11" type="ORF">NCTC13150_00843</name>
</gene>